<dbReference type="Proteomes" id="UP000030428">
    <property type="component" value="Unassembled WGS sequence"/>
</dbReference>
<evidence type="ECO:0000313" key="1">
    <source>
        <dbReference type="EMBL" id="KHD10020.1"/>
    </source>
</evidence>
<accession>A0A0A6P5W6</accession>
<comment type="caution">
    <text evidence="1">The sequence shown here is derived from an EMBL/GenBank/DDBJ whole genome shotgun (WGS) entry which is preliminary data.</text>
</comment>
<evidence type="ECO:0008006" key="3">
    <source>
        <dbReference type="Google" id="ProtNLM"/>
    </source>
</evidence>
<dbReference type="Pfam" id="PF14076">
    <property type="entry name" value="DUF4258"/>
    <property type="match status" value="1"/>
</dbReference>
<dbReference type="InterPro" id="IPR025354">
    <property type="entry name" value="DUF4258"/>
</dbReference>
<reference evidence="1 2" key="1">
    <citation type="journal article" date="2016" name="Front. Microbiol.">
        <title>Single-Cell (Meta-)Genomics of a Dimorphic Candidatus Thiomargarita nelsonii Reveals Genomic Plasticity.</title>
        <authorList>
            <person name="Flood B.E."/>
            <person name="Fliss P."/>
            <person name="Jones D.S."/>
            <person name="Dick G.J."/>
            <person name="Jain S."/>
            <person name="Kaster A.K."/>
            <person name="Winkel M."/>
            <person name="Mussmann M."/>
            <person name="Bailey J."/>
        </authorList>
    </citation>
    <scope>NUCLEOTIDE SEQUENCE [LARGE SCALE GENOMIC DNA]</scope>
    <source>
        <strain evidence="1">Hydrate Ridge</strain>
    </source>
</reference>
<name>A0A0A6P5W6_9GAMM</name>
<protein>
    <recommendedName>
        <fullName evidence="3">DUF4258 domain-containing protein</fullName>
    </recommendedName>
</protein>
<keyword evidence="2" id="KW-1185">Reference proteome</keyword>
<sequence length="90" mass="10738">MANIQKIRQRIIDRDYYMSSHAEEEMLDDDLERKDVENAIFKGRIEKKLTQDERGTRYRIEGPARDGRLIHVLCRFRENANLIIITVYAL</sequence>
<dbReference type="EMBL" id="JSZA02000199">
    <property type="protein sequence ID" value="KHD10020.1"/>
    <property type="molecule type" value="Genomic_DNA"/>
</dbReference>
<organism evidence="1 2">
    <name type="scientific">Candidatus Thiomargarita nelsonii</name>
    <dbReference type="NCBI Taxonomy" id="1003181"/>
    <lineage>
        <taxon>Bacteria</taxon>
        <taxon>Pseudomonadati</taxon>
        <taxon>Pseudomonadota</taxon>
        <taxon>Gammaproteobacteria</taxon>
        <taxon>Thiotrichales</taxon>
        <taxon>Thiotrichaceae</taxon>
        <taxon>Thiomargarita</taxon>
    </lineage>
</organism>
<evidence type="ECO:0000313" key="2">
    <source>
        <dbReference type="Proteomes" id="UP000030428"/>
    </source>
</evidence>
<gene>
    <name evidence="1" type="ORF">PN36_29200</name>
</gene>
<dbReference type="AlphaFoldDB" id="A0A0A6P5W6"/>
<proteinExistence type="predicted"/>